<keyword evidence="1" id="KW-0472">Membrane</keyword>
<dbReference type="AlphaFoldDB" id="A0A2M9A7D1"/>
<name>A0A2M9A7D1_9BACT</name>
<feature type="transmembrane region" description="Helical" evidence="1">
    <location>
        <begin position="64"/>
        <end position="81"/>
    </location>
</feature>
<comment type="caution">
    <text evidence="2">The sequence shown here is derived from an EMBL/GenBank/DDBJ whole genome shotgun (WGS) entry which is preliminary data.</text>
</comment>
<proteinExistence type="predicted"/>
<dbReference type="Gene3D" id="3.40.50.2000">
    <property type="entry name" value="Glycogen Phosphorylase B"/>
    <property type="match status" value="1"/>
</dbReference>
<gene>
    <name evidence="2" type="ORF">BGX16_1597</name>
</gene>
<evidence type="ECO:0000313" key="3">
    <source>
        <dbReference type="Proteomes" id="UP000231134"/>
    </source>
</evidence>
<sequence>MNPDARKDKKKILAVASIGGHWVQLLRITAGLSSDYEVSYVSSNPKWAESVSGKFYSICEFSRWDAWKMFFCIPYVLMILLKEKPYVALSTGAAPGLLVLLLAKYVFRKKTVWVDSIANVAKLSACGRYAVKLGIDKVYTQWEHLAVGKVKFAGNVLGKLGNVE</sequence>
<dbReference type="OrthoDB" id="555447at2"/>
<evidence type="ECO:0000313" key="2">
    <source>
        <dbReference type="EMBL" id="PJJ41612.1"/>
    </source>
</evidence>
<feature type="transmembrane region" description="Helical" evidence="1">
    <location>
        <begin position="87"/>
        <end position="107"/>
    </location>
</feature>
<accession>A0A2M9A7D1</accession>
<organism evidence="2 3">
    <name type="scientific">Hallerella succinigenes</name>
    <dbReference type="NCBI Taxonomy" id="1896222"/>
    <lineage>
        <taxon>Bacteria</taxon>
        <taxon>Pseudomonadati</taxon>
        <taxon>Fibrobacterota</taxon>
        <taxon>Fibrobacteria</taxon>
        <taxon>Fibrobacterales</taxon>
        <taxon>Fibrobacteraceae</taxon>
        <taxon>Hallerella</taxon>
    </lineage>
</organism>
<dbReference type="RefSeq" id="WP_100425563.1">
    <property type="nucleotide sequence ID" value="NZ_PGEX01000001.1"/>
</dbReference>
<reference evidence="2 3" key="1">
    <citation type="submission" date="2017-11" db="EMBL/GenBank/DDBJ databases">
        <title>Animal gut microbial communities from fecal samples from Wisconsin, USA.</title>
        <authorList>
            <person name="Neumann A."/>
        </authorList>
    </citation>
    <scope>NUCLEOTIDE SEQUENCE [LARGE SCALE GENOMIC DNA]</scope>
    <source>
        <strain evidence="2 3">UWS3</strain>
    </source>
</reference>
<keyword evidence="1" id="KW-1133">Transmembrane helix</keyword>
<evidence type="ECO:0000256" key="1">
    <source>
        <dbReference type="SAM" id="Phobius"/>
    </source>
</evidence>
<keyword evidence="3" id="KW-1185">Reference proteome</keyword>
<dbReference type="EMBL" id="PGEX01000001">
    <property type="protein sequence ID" value="PJJ41612.1"/>
    <property type="molecule type" value="Genomic_DNA"/>
</dbReference>
<protein>
    <submittedName>
        <fullName evidence="2">Oligosaccharide biosynthesis protein Alg14</fullName>
    </submittedName>
</protein>
<dbReference type="Proteomes" id="UP000231134">
    <property type="component" value="Unassembled WGS sequence"/>
</dbReference>
<keyword evidence="1" id="KW-0812">Transmembrane</keyword>